<protein>
    <recommendedName>
        <fullName evidence="3">Lipocalin-like domain-containing protein</fullName>
    </recommendedName>
</protein>
<dbReference type="EMBL" id="CP041616">
    <property type="protein sequence ID" value="QDO89591.1"/>
    <property type="molecule type" value="Genomic_DNA"/>
</dbReference>
<keyword evidence="2" id="KW-1185">Reference proteome</keyword>
<name>A0A516GDK9_9MICO</name>
<accession>A0A516GDK9</accession>
<dbReference type="KEGG" id="orz:FNH13_15660"/>
<evidence type="ECO:0000313" key="2">
    <source>
        <dbReference type="Proteomes" id="UP000315395"/>
    </source>
</evidence>
<proteinExistence type="predicted"/>
<organism evidence="1 2">
    <name type="scientific">Ornithinimicrobium ciconiae</name>
    <dbReference type="NCBI Taxonomy" id="2594265"/>
    <lineage>
        <taxon>Bacteria</taxon>
        <taxon>Bacillati</taxon>
        <taxon>Actinomycetota</taxon>
        <taxon>Actinomycetes</taxon>
        <taxon>Micrococcales</taxon>
        <taxon>Ornithinimicrobiaceae</taxon>
        <taxon>Ornithinimicrobium</taxon>
    </lineage>
</organism>
<sequence>MSSDIPAADAHLVGQWFHSHEEDSPGLEIYRPDSFAFPPARMPRESIVLGAGGDAAVGRPGPVDRPETTTGTWHLVGDEVVVEAGDGRTLHLTVGGTGQAALVMRAGRAEGHEHDQHAGE</sequence>
<reference evidence="1 2" key="1">
    <citation type="submission" date="2019-07" db="EMBL/GenBank/DDBJ databases">
        <title>complete genome sequencing of Ornithinimicrobium sp. H23M54.</title>
        <authorList>
            <person name="Bae J.-W."/>
            <person name="Lee S.-Y."/>
        </authorList>
    </citation>
    <scope>NUCLEOTIDE SEQUENCE [LARGE SCALE GENOMIC DNA]</scope>
    <source>
        <strain evidence="1 2">H23M54</strain>
    </source>
</reference>
<evidence type="ECO:0000313" key="1">
    <source>
        <dbReference type="EMBL" id="QDO89591.1"/>
    </source>
</evidence>
<evidence type="ECO:0008006" key="3">
    <source>
        <dbReference type="Google" id="ProtNLM"/>
    </source>
</evidence>
<dbReference type="OrthoDB" id="2651079at2"/>
<dbReference type="Proteomes" id="UP000315395">
    <property type="component" value="Chromosome"/>
</dbReference>
<dbReference type="AlphaFoldDB" id="A0A516GDK9"/>
<gene>
    <name evidence="1" type="ORF">FNH13_15660</name>
</gene>
<dbReference type="RefSeq" id="WP_143784299.1">
    <property type="nucleotide sequence ID" value="NZ_CP041616.1"/>
</dbReference>